<dbReference type="Proteomes" id="UP000176339">
    <property type="component" value="Unassembled WGS sequence"/>
</dbReference>
<evidence type="ECO:0000256" key="1">
    <source>
        <dbReference type="ARBA" id="ARBA00004141"/>
    </source>
</evidence>
<keyword evidence="3 5" id="KW-1133">Transmembrane helix</keyword>
<dbReference type="Pfam" id="PF07681">
    <property type="entry name" value="DoxX"/>
    <property type="match status" value="1"/>
</dbReference>
<evidence type="ECO:0000256" key="4">
    <source>
        <dbReference type="ARBA" id="ARBA00023136"/>
    </source>
</evidence>
<proteinExistence type="predicted"/>
<accession>A0A1F5P443</accession>
<comment type="subcellular location">
    <subcellularLocation>
        <location evidence="1">Membrane</location>
        <topology evidence="1">Multi-pass membrane protein</topology>
    </subcellularLocation>
</comment>
<feature type="transmembrane region" description="Helical" evidence="5">
    <location>
        <begin position="59"/>
        <end position="77"/>
    </location>
</feature>
<organism evidence="6 7">
    <name type="scientific">Candidatus Doudnabacteria bacterium RIFCSPHIGHO2_01_FULL_49_9</name>
    <dbReference type="NCBI Taxonomy" id="1817827"/>
    <lineage>
        <taxon>Bacteria</taxon>
        <taxon>Candidatus Doudnaibacteriota</taxon>
    </lineage>
</organism>
<comment type="caution">
    <text evidence="6">The sequence shown here is derived from an EMBL/GenBank/DDBJ whole genome shotgun (WGS) entry which is preliminary data.</text>
</comment>
<evidence type="ECO:0000256" key="5">
    <source>
        <dbReference type="SAM" id="Phobius"/>
    </source>
</evidence>
<evidence type="ECO:0000313" key="6">
    <source>
        <dbReference type="EMBL" id="OGE84585.1"/>
    </source>
</evidence>
<name>A0A1F5P443_9BACT</name>
<dbReference type="GO" id="GO:0016020">
    <property type="term" value="C:membrane"/>
    <property type="evidence" value="ECO:0007669"/>
    <property type="project" value="UniProtKB-SubCell"/>
</dbReference>
<evidence type="ECO:0000256" key="3">
    <source>
        <dbReference type="ARBA" id="ARBA00022989"/>
    </source>
</evidence>
<keyword evidence="2 5" id="KW-0812">Transmembrane</keyword>
<evidence type="ECO:0000313" key="7">
    <source>
        <dbReference type="Proteomes" id="UP000176339"/>
    </source>
</evidence>
<keyword evidence="4 5" id="KW-0472">Membrane</keyword>
<evidence type="ECO:0008006" key="8">
    <source>
        <dbReference type="Google" id="ProtNLM"/>
    </source>
</evidence>
<dbReference type="EMBL" id="MFEN01000003">
    <property type="protein sequence ID" value="OGE84585.1"/>
    <property type="molecule type" value="Genomic_DNA"/>
</dbReference>
<sequence>MNLAEFDRIFIKEMHRWGVPTLRVTLGIVFLWFGALKLIGASPVANLIAETYSFLPADLFLAVLGYWEIAIGLGLLLNFALRTTLALLWLQMFGTLASPLFNPELFFQNGNIFLLTTEGEFVVKNLVLIAASLVIGGYGVRAMDSSQKS</sequence>
<dbReference type="InterPro" id="IPR032808">
    <property type="entry name" value="DoxX"/>
</dbReference>
<protein>
    <recommendedName>
        <fullName evidence="8">DoxX family protein</fullName>
    </recommendedName>
</protein>
<gene>
    <name evidence="6" type="ORF">A2846_03595</name>
</gene>
<feature type="transmembrane region" description="Helical" evidence="5">
    <location>
        <begin position="121"/>
        <end position="140"/>
    </location>
</feature>
<feature type="transmembrane region" description="Helical" evidence="5">
    <location>
        <begin position="21"/>
        <end position="39"/>
    </location>
</feature>
<reference evidence="6 7" key="1">
    <citation type="journal article" date="2016" name="Nat. Commun.">
        <title>Thousands of microbial genomes shed light on interconnected biogeochemical processes in an aquifer system.</title>
        <authorList>
            <person name="Anantharaman K."/>
            <person name="Brown C.T."/>
            <person name="Hug L.A."/>
            <person name="Sharon I."/>
            <person name="Castelle C.J."/>
            <person name="Probst A.J."/>
            <person name="Thomas B.C."/>
            <person name="Singh A."/>
            <person name="Wilkins M.J."/>
            <person name="Karaoz U."/>
            <person name="Brodie E.L."/>
            <person name="Williams K.H."/>
            <person name="Hubbard S.S."/>
            <person name="Banfield J.F."/>
        </authorList>
    </citation>
    <scope>NUCLEOTIDE SEQUENCE [LARGE SCALE GENOMIC DNA]</scope>
</reference>
<evidence type="ECO:0000256" key="2">
    <source>
        <dbReference type="ARBA" id="ARBA00022692"/>
    </source>
</evidence>
<dbReference type="AlphaFoldDB" id="A0A1F5P443"/>